<protein>
    <submittedName>
        <fullName evidence="3">Sugar phosphate isomerase/epimerase family protein</fullName>
    </submittedName>
</protein>
<feature type="chain" id="PRO_5046713898" evidence="1">
    <location>
        <begin position="17"/>
        <end position="283"/>
    </location>
</feature>
<feature type="signal peptide" evidence="1">
    <location>
        <begin position="1"/>
        <end position="16"/>
    </location>
</feature>
<dbReference type="PANTHER" id="PTHR12110:SF41">
    <property type="entry name" value="INOSOSE DEHYDRATASE"/>
    <property type="match status" value="1"/>
</dbReference>
<evidence type="ECO:0000256" key="1">
    <source>
        <dbReference type="SAM" id="SignalP"/>
    </source>
</evidence>
<dbReference type="Pfam" id="PF01261">
    <property type="entry name" value="AP_endonuc_2"/>
    <property type="match status" value="1"/>
</dbReference>
<comment type="caution">
    <text evidence="3">The sequence shown here is derived from an EMBL/GenBank/DDBJ whole genome shotgun (WGS) entry which is preliminary data.</text>
</comment>
<dbReference type="Proteomes" id="UP001596052">
    <property type="component" value="Unassembled WGS sequence"/>
</dbReference>
<dbReference type="InterPro" id="IPR050312">
    <property type="entry name" value="IolE/XylAMocC-like"/>
</dbReference>
<dbReference type="RefSeq" id="WP_377170912.1">
    <property type="nucleotide sequence ID" value="NZ_JBHSMQ010000011.1"/>
</dbReference>
<keyword evidence="3" id="KW-0413">Isomerase</keyword>
<reference evidence="4" key="1">
    <citation type="journal article" date="2019" name="Int. J. Syst. Evol. Microbiol.">
        <title>The Global Catalogue of Microorganisms (GCM) 10K type strain sequencing project: providing services to taxonomists for standard genome sequencing and annotation.</title>
        <authorList>
            <consortium name="The Broad Institute Genomics Platform"/>
            <consortium name="The Broad Institute Genome Sequencing Center for Infectious Disease"/>
            <person name="Wu L."/>
            <person name="Ma J."/>
        </authorList>
    </citation>
    <scope>NUCLEOTIDE SEQUENCE [LARGE SCALE GENOMIC DNA]</scope>
    <source>
        <strain evidence="4">CGMCC 4.1469</strain>
    </source>
</reference>
<dbReference type="InterPro" id="IPR036237">
    <property type="entry name" value="Xyl_isomerase-like_sf"/>
</dbReference>
<proteinExistence type="predicted"/>
<dbReference type="EMBL" id="JBHSMQ010000011">
    <property type="protein sequence ID" value="MFC5457521.1"/>
    <property type="molecule type" value="Genomic_DNA"/>
</dbReference>
<dbReference type="SUPFAM" id="SSF51658">
    <property type="entry name" value="Xylose isomerase-like"/>
    <property type="match status" value="1"/>
</dbReference>
<accession>A0ABW0KY50</accession>
<feature type="domain" description="Xylose isomerase-like TIM barrel" evidence="2">
    <location>
        <begin position="47"/>
        <end position="268"/>
    </location>
</feature>
<organism evidence="3 4">
    <name type="scientific">Prosthecobacter fluviatilis</name>
    <dbReference type="NCBI Taxonomy" id="445931"/>
    <lineage>
        <taxon>Bacteria</taxon>
        <taxon>Pseudomonadati</taxon>
        <taxon>Verrucomicrobiota</taxon>
        <taxon>Verrucomicrobiia</taxon>
        <taxon>Verrucomicrobiales</taxon>
        <taxon>Verrucomicrobiaceae</taxon>
        <taxon>Prosthecobacter</taxon>
    </lineage>
</organism>
<name>A0ABW0KY50_9BACT</name>
<dbReference type="Gene3D" id="3.20.20.150">
    <property type="entry name" value="Divalent-metal-dependent TIM barrel enzymes"/>
    <property type="match status" value="1"/>
</dbReference>
<evidence type="ECO:0000313" key="4">
    <source>
        <dbReference type="Proteomes" id="UP001596052"/>
    </source>
</evidence>
<dbReference type="InterPro" id="IPR013022">
    <property type="entry name" value="Xyl_isomerase-like_TIM-brl"/>
</dbReference>
<dbReference type="PANTHER" id="PTHR12110">
    <property type="entry name" value="HYDROXYPYRUVATE ISOMERASE"/>
    <property type="match status" value="1"/>
</dbReference>
<evidence type="ECO:0000313" key="3">
    <source>
        <dbReference type="EMBL" id="MFC5457521.1"/>
    </source>
</evidence>
<evidence type="ECO:0000259" key="2">
    <source>
        <dbReference type="Pfam" id="PF01261"/>
    </source>
</evidence>
<keyword evidence="4" id="KW-1185">Reference proteome</keyword>
<sequence>MKHLLLSLLFATASFAATIPEAAKVGQFFAGCQAYSFRMYNVFEAIDKTAQCGGKTIEFYPGQKFSTAKPDAKWDHNATPEMIDEVMKHLEAKGLTAVGYGVVKLGQDDASNRKIFEFCKKLGIGVIVTEPDVTALDKIEALVKEFDIKMAIHNHPKRPLDRAYMFWDPNYVLDLVKNRDPRMGSCADVGHWVRSGLNPVDCIKILKGRIFDSHMKDLTAFGDVKAHDLPFGTGKSDIPAILAEYAAQGYPGPLHCEYEHNWETSVPEITQCLDFVRNWKPAK</sequence>
<gene>
    <name evidence="3" type="ORF">ACFQDI_21820</name>
</gene>
<dbReference type="GO" id="GO:0016853">
    <property type="term" value="F:isomerase activity"/>
    <property type="evidence" value="ECO:0007669"/>
    <property type="project" value="UniProtKB-KW"/>
</dbReference>
<keyword evidence="1" id="KW-0732">Signal</keyword>